<gene>
    <name evidence="9" type="ORF">WR25_10930</name>
</gene>
<evidence type="ECO:0000256" key="5">
    <source>
        <dbReference type="ARBA" id="ARBA00022692"/>
    </source>
</evidence>
<comment type="subcellular location">
    <subcellularLocation>
        <location evidence="1 8">Membrane</location>
        <topology evidence="1 8">Multi-pass membrane protein</topology>
    </subcellularLocation>
</comment>
<evidence type="ECO:0000256" key="1">
    <source>
        <dbReference type="ARBA" id="ARBA00004141"/>
    </source>
</evidence>
<dbReference type="PANTHER" id="PTHR11101">
    <property type="entry name" value="PHOSPHATE TRANSPORTER"/>
    <property type="match status" value="1"/>
</dbReference>
<dbReference type="Proteomes" id="UP000218231">
    <property type="component" value="Unassembled WGS sequence"/>
</dbReference>
<feature type="transmembrane region" description="Helical" evidence="8">
    <location>
        <begin position="467"/>
        <end position="490"/>
    </location>
</feature>
<feature type="transmembrane region" description="Helical" evidence="8">
    <location>
        <begin position="104"/>
        <end position="124"/>
    </location>
</feature>
<dbReference type="OrthoDB" id="260807at2759"/>
<evidence type="ECO:0000256" key="8">
    <source>
        <dbReference type="RuleBase" id="RU363058"/>
    </source>
</evidence>
<evidence type="ECO:0000256" key="4">
    <source>
        <dbReference type="ARBA" id="ARBA00022592"/>
    </source>
</evidence>
<evidence type="ECO:0000256" key="6">
    <source>
        <dbReference type="ARBA" id="ARBA00022989"/>
    </source>
</evidence>
<proteinExistence type="inferred from homology"/>
<dbReference type="InterPro" id="IPR001204">
    <property type="entry name" value="Phos_transporter"/>
</dbReference>
<dbReference type="GO" id="GO:0005315">
    <property type="term" value="F:phosphate transmembrane transporter activity"/>
    <property type="evidence" value="ECO:0007669"/>
    <property type="project" value="InterPro"/>
</dbReference>
<reference evidence="9 10" key="1">
    <citation type="journal article" date="2017" name="Curr. Biol.">
        <title>Genome architecture and evolution of a unichromosomal asexual nematode.</title>
        <authorList>
            <person name="Fradin H."/>
            <person name="Zegar C."/>
            <person name="Gutwein M."/>
            <person name="Lucas J."/>
            <person name="Kovtun M."/>
            <person name="Corcoran D."/>
            <person name="Baugh L.R."/>
            <person name="Kiontke K."/>
            <person name="Gunsalus K."/>
            <person name="Fitch D.H."/>
            <person name="Piano F."/>
        </authorList>
    </citation>
    <scope>NUCLEOTIDE SEQUENCE [LARGE SCALE GENOMIC DNA]</scope>
    <source>
        <strain evidence="9">PF1309</strain>
    </source>
</reference>
<comment type="similarity">
    <text evidence="2 8">Belongs to the inorganic phosphate transporter (PiT) (TC 2.A.20) family.</text>
</comment>
<dbReference type="EMBL" id="LIAE01009380">
    <property type="protein sequence ID" value="PAV69991.1"/>
    <property type="molecule type" value="Genomic_DNA"/>
</dbReference>
<comment type="function">
    <text evidence="8">Sodium-phosphate symporter.</text>
</comment>
<feature type="transmembrane region" description="Helical" evidence="8">
    <location>
        <begin position="62"/>
        <end position="81"/>
    </location>
</feature>
<keyword evidence="10" id="KW-1185">Reference proteome</keyword>
<feature type="transmembrane region" description="Helical" evidence="8">
    <location>
        <begin position="21"/>
        <end position="41"/>
    </location>
</feature>
<name>A0A2A2K7Z4_9BILA</name>
<dbReference type="EMBL" id="LIAE01009380">
    <property type="protein sequence ID" value="PAV69993.1"/>
    <property type="molecule type" value="Genomic_DNA"/>
</dbReference>
<evidence type="ECO:0000313" key="10">
    <source>
        <dbReference type="Proteomes" id="UP000218231"/>
    </source>
</evidence>
<keyword evidence="6 8" id="KW-1133">Transmembrane helix</keyword>
<evidence type="ECO:0000313" key="9">
    <source>
        <dbReference type="EMBL" id="PAV69993.1"/>
    </source>
</evidence>
<keyword evidence="5 8" id="KW-0812">Transmembrane</keyword>
<protein>
    <recommendedName>
        <fullName evidence="8">Phosphate transporter</fullName>
    </recommendedName>
</protein>
<organism evidence="9 10">
    <name type="scientific">Diploscapter pachys</name>
    <dbReference type="NCBI Taxonomy" id="2018661"/>
    <lineage>
        <taxon>Eukaryota</taxon>
        <taxon>Metazoa</taxon>
        <taxon>Ecdysozoa</taxon>
        <taxon>Nematoda</taxon>
        <taxon>Chromadorea</taxon>
        <taxon>Rhabditida</taxon>
        <taxon>Rhabditina</taxon>
        <taxon>Rhabditomorpha</taxon>
        <taxon>Rhabditoidea</taxon>
        <taxon>Rhabditidae</taxon>
        <taxon>Diploscapter</taxon>
    </lineage>
</organism>
<keyword evidence="4 8" id="KW-0592">Phosphate transport</keyword>
<feature type="transmembrane region" description="Helical" evidence="8">
    <location>
        <begin position="230"/>
        <end position="257"/>
    </location>
</feature>
<keyword evidence="3 8" id="KW-0813">Transport</keyword>
<feature type="transmembrane region" description="Helical" evidence="8">
    <location>
        <begin position="347"/>
        <end position="363"/>
    </location>
</feature>
<evidence type="ECO:0000256" key="7">
    <source>
        <dbReference type="ARBA" id="ARBA00023136"/>
    </source>
</evidence>
<evidence type="ECO:0000256" key="2">
    <source>
        <dbReference type="ARBA" id="ARBA00009916"/>
    </source>
</evidence>
<keyword evidence="7 8" id="KW-0472">Membrane</keyword>
<dbReference type="PANTHER" id="PTHR11101:SF80">
    <property type="entry name" value="PHOSPHATE TRANSPORTER"/>
    <property type="match status" value="1"/>
</dbReference>
<feature type="transmembrane region" description="Helical" evidence="8">
    <location>
        <begin position="200"/>
        <end position="218"/>
    </location>
</feature>
<dbReference type="STRING" id="2018661.A0A2A2K7Z4"/>
<dbReference type="Pfam" id="PF01384">
    <property type="entry name" value="PHO4"/>
    <property type="match status" value="1"/>
</dbReference>
<dbReference type="GO" id="GO:0016020">
    <property type="term" value="C:membrane"/>
    <property type="evidence" value="ECO:0007669"/>
    <property type="project" value="UniProtKB-SubCell"/>
</dbReference>
<dbReference type="GO" id="GO:0035435">
    <property type="term" value="P:phosphate ion transmembrane transport"/>
    <property type="evidence" value="ECO:0007669"/>
    <property type="project" value="TreeGrafter"/>
</dbReference>
<sequence>MSTTIATIVTTALTDPVADNILVYLIIGAVISFILAFAIGANDTANSFGTSVGSKVLTLHQAYILASIFETAGACLIGHQVTDTMRKGVIVLDEFTGSKEDNELLMIGQLSILAGCGMWMILATFFKLPVSTTHSIVGATMGFGLVARGSKVIVWDKLINIFMSWILSPLLAGIGALIIFCLLDHLVLRRERPLHSGIRVLPFVYFVCFAFNVFAVVYNGPEFLRFNELSFVQCLAISGIVGLIASLLFAFVGAPWMKKHVLQTKLMDNGSANGSMKSDVLKEKDIEANGGANGIGPHAPNTIAPTSSLASFFRSYKPEDPQASKLFSLLQVMTACFGGFAHGGNDVSNAIAPLVSLYLMYMNGPTRAADAAVPFYILLYGACGMCIGLWILGHRVIYTVAENLTKITPASGFSIEFGAAITVLASTKFGLPISSTQCKVGAVVAVGLAQAKGSVKWSTFRSICMSWIVTLPAAGIFSGTMTFLLSKIFLS</sequence>
<feature type="transmembrane region" description="Helical" evidence="8">
    <location>
        <begin position="161"/>
        <end position="188"/>
    </location>
</feature>
<dbReference type="EMBL" id="LIAE01009380">
    <property type="protein sequence ID" value="PAV69994.1"/>
    <property type="molecule type" value="Genomic_DNA"/>
</dbReference>
<comment type="caution">
    <text evidence="9">The sequence shown here is derived from an EMBL/GenBank/DDBJ whole genome shotgun (WGS) entry which is preliminary data.</text>
</comment>
<evidence type="ECO:0000256" key="3">
    <source>
        <dbReference type="ARBA" id="ARBA00022448"/>
    </source>
</evidence>
<accession>A0A2A2K7Z4</accession>
<feature type="transmembrane region" description="Helical" evidence="8">
    <location>
        <begin position="375"/>
        <end position="393"/>
    </location>
</feature>
<dbReference type="AlphaFoldDB" id="A0A2A2K7Z4"/>